<dbReference type="GO" id="GO:0070403">
    <property type="term" value="F:NAD+ binding"/>
    <property type="evidence" value="ECO:0007669"/>
    <property type="project" value="UniProtKB-ARBA"/>
</dbReference>
<dbReference type="EMBL" id="AFNT02000018">
    <property type="protein sequence ID" value="ERJ06229.1"/>
    <property type="molecule type" value="Genomic_DNA"/>
</dbReference>
<dbReference type="InterPro" id="IPR020843">
    <property type="entry name" value="ER"/>
</dbReference>
<evidence type="ECO:0000313" key="13">
    <source>
        <dbReference type="Proteomes" id="UP000003861"/>
    </source>
</evidence>
<evidence type="ECO:0000256" key="7">
    <source>
        <dbReference type="ARBA" id="ARBA00050613"/>
    </source>
</evidence>
<comment type="caution">
    <text evidence="12">The sequence shown here is derived from an EMBL/GenBank/DDBJ whole genome shotgun (WGS) entry which is preliminary data.</text>
</comment>
<dbReference type="STRING" id="1033806.HTIA_1662"/>
<dbReference type="GO" id="GO:0008743">
    <property type="term" value="F:L-threonine 3-dehydrogenase activity"/>
    <property type="evidence" value="ECO:0007669"/>
    <property type="project" value="UniProtKB-EC"/>
</dbReference>
<sequence length="386" mass="41134">MATGPLFRRETWAAGLAGVSPTGRDGHGLRGFYTGRCRTRYLMQTAVLTEDLAFEFEDRERPTSDSDEVLVEMTDVGICKSDVHYWEHGKIGEYVVEDPLLLGHESAGVIAEVGDDVEDLEVGDRVALEPGIVCGTCEHCRRGEYNLCPNVDFMATPPFDGAFAEYVAWPADLAHPLPDNVSQVEGALCEPFAVGLHATRRGGVGHGDTVAILGGGTVGSVTMEAAKAAGATDIIVGDIVDSKLERAEAHGADATVNVREGDFAATVEDYTDGRGADVVFEATDSEPDVEALIDAARRGGTVVMIGLADEATVEVDALEIITNELDVLGSFRDANRYGPAIDLLAEGAAEIEWIADFTEPLGNVQEAFERARDDDDAIKGMISIGE</sequence>
<evidence type="ECO:0000256" key="8">
    <source>
        <dbReference type="ARBA" id="ARBA00060557"/>
    </source>
</evidence>
<dbReference type="GO" id="GO:0006566">
    <property type="term" value="P:threonine metabolic process"/>
    <property type="evidence" value="ECO:0007669"/>
    <property type="project" value="UniProtKB-ARBA"/>
</dbReference>
<dbReference type="Proteomes" id="UP000003861">
    <property type="component" value="Unassembled WGS sequence"/>
</dbReference>
<dbReference type="Gene3D" id="3.90.180.10">
    <property type="entry name" value="Medium-chain alcohol dehydrogenases, catalytic domain"/>
    <property type="match status" value="1"/>
</dbReference>
<dbReference type="Pfam" id="PF00107">
    <property type="entry name" value="ADH_zinc_N"/>
    <property type="match status" value="1"/>
</dbReference>
<dbReference type="FunFam" id="3.40.50.720:FF:000068">
    <property type="entry name" value="Sorbitol dehydrogenase"/>
    <property type="match status" value="1"/>
</dbReference>
<dbReference type="PANTHER" id="PTHR43161">
    <property type="entry name" value="SORBITOL DEHYDROGENASE"/>
    <property type="match status" value="1"/>
</dbReference>
<dbReference type="CDD" id="cd05285">
    <property type="entry name" value="sorbitol_DH"/>
    <property type="match status" value="1"/>
</dbReference>
<gene>
    <name evidence="12" type="primary">gutB</name>
    <name evidence="12" type="ORF">HLRTI_001708</name>
</gene>
<organism evidence="12 13">
    <name type="scientific">Halorhabdus tiamatea SARL4B</name>
    <dbReference type="NCBI Taxonomy" id="1033806"/>
    <lineage>
        <taxon>Archaea</taxon>
        <taxon>Methanobacteriati</taxon>
        <taxon>Methanobacteriota</taxon>
        <taxon>Stenosarchaea group</taxon>
        <taxon>Halobacteria</taxon>
        <taxon>Halobacteriales</taxon>
        <taxon>Haloarculaceae</taxon>
        <taxon>Halorhabdus</taxon>
    </lineage>
</organism>
<dbReference type="Pfam" id="PF08240">
    <property type="entry name" value="ADH_N"/>
    <property type="match status" value="1"/>
</dbReference>
<comment type="catalytic activity">
    <reaction evidence="7">
        <text>L-threonine + NAD(+) = (2S)-2-amino-3-oxobutanoate + NADH + H(+)</text>
        <dbReference type="Rhea" id="RHEA:13161"/>
        <dbReference type="ChEBI" id="CHEBI:15378"/>
        <dbReference type="ChEBI" id="CHEBI:57540"/>
        <dbReference type="ChEBI" id="CHEBI:57926"/>
        <dbReference type="ChEBI" id="CHEBI:57945"/>
        <dbReference type="ChEBI" id="CHEBI:78948"/>
        <dbReference type="EC" id="1.1.1.103"/>
    </reaction>
</comment>
<reference evidence="12 13" key="1">
    <citation type="journal article" date="2011" name="J. Bacteriol.">
        <title>Genome sequence of Halorhabdus tiamatea, the first archaeon isolated from a deep-sea anoxic brine lake.</title>
        <authorList>
            <person name="Antunes A."/>
            <person name="Alam I."/>
            <person name="Bajic V.B."/>
            <person name="Stingl U."/>
        </authorList>
    </citation>
    <scope>NUCLEOTIDE SEQUENCE [LARGE SCALE GENOMIC DNA]</scope>
    <source>
        <strain evidence="12 13">SARL4B</strain>
    </source>
</reference>
<evidence type="ECO:0000256" key="1">
    <source>
        <dbReference type="ARBA" id="ARBA00001947"/>
    </source>
</evidence>
<dbReference type="SMART" id="SM00829">
    <property type="entry name" value="PKS_ER"/>
    <property type="match status" value="1"/>
</dbReference>
<dbReference type="PROSITE" id="PS00059">
    <property type="entry name" value="ADH_ZINC"/>
    <property type="match status" value="1"/>
</dbReference>
<dbReference type="InterPro" id="IPR036291">
    <property type="entry name" value="NAD(P)-bd_dom_sf"/>
</dbReference>
<evidence type="ECO:0000256" key="2">
    <source>
        <dbReference type="ARBA" id="ARBA00008072"/>
    </source>
</evidence>
<keyword evidence="5 12" id="KW-0560">Oxidoreductase</keyword>
<evidence type="ECO:0000256" key="9">
    <source>
        <dbReference type="ARBA" id="ARBA00066604"/>
    </source>
</evidence>
<evidence type="ECO:0000256" key="5">
    <source>
        <dbReference type="ARBA" id="ARBA00023002"/>
    </source>
</evidence>
<dbReference type="GO" id="GO:0016597">
    <property type="term" value="F:amino acid binding"/>
    <property type="evidence" value="ECO:0007669"/>
    <property type="project" value="UniProtKB-ARBA"/>
</dbReference>
<keyword evidence="4 10" id="KW-0862">Zinc</keyword>
<evidence type="ECO:0000313" key="12">
    <source>
        <dbReference type="EMBL" id="ERJ06229.1"/>
    </source>
</evidence>
<proteinExistence type="inferred from homology"/>
<accession>U2FCZ9</accession>
<dbReference type="eggNOG" id="arCOG01459">
    <property type="taxonomic scope" value="Archaea"/>
</dbReference>
<dbReference type="Gene3D" id="3.40.50.720">
    <property type="entry name" value="NAD(P)-binding Rossmann-like Domain"/>
    <property type="match status" value="1"/>
</dbReference>
<feature type="domain" description="Enoyl reductase (ER)" evidence="11">
    <location>
        <begin position="47"/>
        <end position="382"/>
    </location>
</feature>
<evidence type="ECO:0000256" key="6">
    <source>
        <dbReference type="ARBA" id="ARBA00023027"/>
    </source>
</evidence>
<dbReference type="SUPFAM" id="SSF51735">
    <property type="entry name" value="NAD(P)-binding Rossmann-fold domains"/>
    <property type="match status" value="1"/>
</dbReference>
<comment type="pathway">
    <text evidence="8">Amino-acid degradation; L-threonine degradation via oxydo-reductase pathway; glycine from L-threonine: step 1/2.</text>
</comment>
<protein>
    <recommendedName>
        <fullName evidence="9">L-threonine 3-dehydrogenase</fullName>
        <ecNumber evidence="9">1.1.1.103</ecNumber>
    </recommendedName>
</protein>
<comment type="cofactor">
    <cofactor evidence="1 10">
        <name>Zn(2+)</name>
        <dbReference type="ChEBI" id="CHEBI:29105"/>
    </cofactor>
</comment>
<dbReference type="InterPro" id="IPR011032">
    <property type="entry name" value="GroES-like_sf"/>
</dbReference>
<evidence type="ECO:0000256" key="3">
    <source>
        <dbReference type="ARBA" id="ARBA00022723"/>
    </source>
</evidence>
<keyword evidence="3 10" id="KW-0479">Metal-binding</keyword>
<name>U2FCZ9_9EURY</name>
<dbReference type="GO" id="GO:0051289">
    <property type="term" value="P:protein homotetramerization"/>
    <property type="evidence" value="ECO:0007669"/>
    <property type="project" value="UniProtKB-ARBA"/>
</dbReference>
<evidence type="ECO:0000256" key="4">
    <source>
        <dbReference type="ARBA" id="ARBA00022833"/>
    </source>
</evidence>
<dbReference type="InterPro" id="IPR045306">
    <property type="entry name" value="SDH-like"/>
</dbReference>
<dbReference type="GO" id="GO:0008270">
    <property type="term" value="F:zinc ion binding"/>
    <property type="evidence" value="ECO:0007669"/>
    <property type="project" value="InterPro"/>
</dbReference>
<dbReference type="SUPFAM" id="SSF50129">
    <property type="entry name" value="GroES-like"/>
    <property type="match status" value="1"/>
</dbReference>
<evidence type="ECO:0000259" key="11">
    <source>
        <dbReference type="SMART" id="SM00829"/>
    </source>
</evidence>
<dbReference type="InterPro" id="IPR013149">
    <property type="entry name" value="ADH-like_C"/>
</dbReference>
<dbReference type="InterPro" id="IPR013154">
    <property type="entry name" value="ADH-like_N"/>
</dbReference>
<dbReference type="AlphaFoldDB" id="U2FCZ9"/>
<reference evidence="12 13" key="2">
    <citation type="journal article" date="2013" name="PLoS ONE">
        <title>INDIGO - INtegrated Data Warehouse of MIcrobial GenOmes with Examples from the Red Sea Extremophiles.</title>
        <authorList>
            <person name="Alam I."/>
            <person name="Antunes A."/>
            <person name="Kamau A.A."/>
            <person name="Ba Alawi W."/>
            <person name="Kalkatawi M."/>
            <person name="Stingl U."/>
            <person name="Bajic V.B."/>
        </authorList>
    </citation>
    <scope>NUCLEOTIDE SEQUENCE [LARGE SCALE GENOMIC DNA]</scope>
    <source>
        <strain evidence="12 13">SARL4B</strain>
    </source>
</reference>
<evidence type="ECO:0000256" key="10">
    <source>
        <dbReference type="RuleBase" id="RU361277"/>
    </source>
</evidence>
<keyword evidence="6" id="KW-0520">NAD</keyword>
<dbReference type="EC" id="1.1.1.103" evidence="9"/>
<dbReference type="PANTHER" id="PTHR43161:SF9">
    <property type="entry name" value="SORBITOL DEHYDROGENASE"/>
    <property type="match status" value="1"/>
</dbReference>
<dbReference type="InterPro" id="IPR002328">
    <property type="entry name" value="ADH_Zn_CS"/>
</dbReference>
<comment type="similarity">
    <text evidence="2 10">Belongs to the zinc-containing alcohol dehydrogenase family.</text>
</comment>